<dbReference type="Pfam" id="PF05380">
    <property type="entry name" value="Peptidase_A17"/>
    <property type="match status" value="1"/>
</dbReference>
<reference evidence="4" key="1">
    <citation type="submission" date="2017-02" db="UniProtKB">
        <authorList>
            <consortium name="WormBaseParasite"/>
        </authorList>
    </citation>
    <scope>IDENTIFICATION</scope>
</reference>
<evidence type="ECO:0000313" key="2">
    <source>
        <dbReference type="Proteomes" id="UP000038040"/>
    </source>
</evidence>
<dbReference type="AlphaFoldDB" id="A0A0N4UPD7"/>
<gene>
    <name evidence="1" type="ORF">DME_LOCUS3429</name>
</gene>
<accession>A0A0N4UPD7</accession>
<evidence type="ECO:0000313" key="1">
    <source>
        <dbReference type="EMBL" id="VDN53456.1"/>
    </source>
</evidence>
<sequence length="182" mass="22027">MEFHMFTDASKVAYSAAVYIRYIDEESRLLNPICYMLRYSKLWWNGPYWLDKDPLQWPNGEFSYNAEDEITQVVMTNLAKTIIHNYEDNKIQFIEAHRFSKWIKMIRVTVCIPRFIKRTCKKTIPWLKSLSLLGGNMSKDEYILAEWLLIRRAQSKNEEIENWNLFQHRNDKLWRSNSRLKH</sequence>
<protein>
    <submittedName>
        <fullName evidence="4">RNase H domain-containing protein</fullName>
    </submittedName>
</protein>
<dbReference type="OrthoDB" id="5863021at2759"/>
<proteinExistence type="predicted"/>
<name>A0A0N4UPD7_DRAME</name>
<dbReference type="EMBL" id="UYYG01000133">
    <property type="protein sequence ID" value="VDN53456.1"/>
    <property type="molecule type" value="Genomic_DNA"/>
</dbReference>
<evidence type="ECO:0000313" key="4">
    <source>
        <dbReference type="WBParaSite" id="DME_0000981601-mRNA-1"/>
    </source>
</evidence>
<dbReference type="Proteomes" id="UP000038040">
    <property type="component" value="Unplaced"/>
</dbReference>
<reference evidence="1 3" key="2">
    <citation type="submission" date="2018-11" db="EMBL/GenBank/DDBJ databases">
        <authorList>
            <consortium name="Pathogen Informatics"/>
        </authorList>
    </citation>
    <scope>NUCLEOTIDE SEQUENCE [LARGE SCALE GENOMIC DNA]</scope>
</reference>
<organism evidence="2 4">
    <name type="scientific">Dracunculus medinensis</name>
    <name type="common">Guinea worm</name>
    <dbReference type="NCBI Taxonomy" id="318479"/>
    <lineage>
        <taxon>Eukaryota</taxon>
        <taxon>Metazoa</taxon>
        <taxon>Ecdysozoa</taxon>
        <taxon>Nematoda</taxon>
        <taxon>Chromadorea</taxon>
        <taxon>Rhabditida</taxon>
        <taxon>Spirurina</taxon>
        <taxon>Dracunculoidea</taxon>
        <taxon>Dracunculidae</taxon>
        <taxon>Dracunculus</taxon>
    </lineage>
</organism>
<dbReference type="WBParaSite" id="DME_0000981601-mRNA-1">
    <property type="protein sequence ID" value="DME_0000981601-mRNA-1"/>
    <property type="gene ID" value="DME_0000981601"/>
</dbReference>
<dbReference type="Proteomes" id="UP000274756">
    <property type="component" value="Unassembled WGS sequence"/>
</dbReference>
<dbReference type="InterPro" id="IPR008042">
    <property type="entry name" value="Retrotrans_Pao"/>
</dbReference>
<keyword evidence="3" id="KW-1185">Reference proteome</keyword>
<evidence type="ECO:0000313" key="3">
    <source>
        <dbReference type="Proteomes" id="UP000274756"/>
    </source>
</evidence>